<sequence length="212" mass="24013">MINKILFILSYKIKLFFFKIKWRKINRHNFTTVNSVFPINLVTIGKYSYGPLNIYNYEKENSGLQIGNFCSIALDVKFILGGNHFTNRLLTYPIEPMLYKSGNVGSYSKGKIIIGHDCWIGNGSIILSGVDIGNGSVVAAGSVVTKAFPPYSIIGGSPAKLIRKRFTDEMIDELNKNQDIYDRFVINKIENFDIFQTEINDINKLISIIKKI</sequence>
<dbReference type="PANTHER" id="PTHR43300">
    <property type="entry name" value="ACETYLTRANSFERASE"/>
    <property type="match status" value="1"/>
</dbReference>
<keyword evidence="3" id="KW-1185">Reference proteome</keyword>
<gene>
    <name evidence="2" type="ORF">GENT11_10050</name>
</gene>
<name>A0ABN6KU95_9FLAO</name>
<dbReference type="Proteomes" id="UP001319865">
    <property type="component" value="Chromosome"/>
</dbReference>
<reference evidence="2 3" key="1">
    <citation type="journal article" date="2022" name="Int. J. Syst. Evol. Microbiol.">
        <title>Flavobacterium ammonificans sp. nov. and Flavobacterium ammoniigenes sp. nov., ammonifying bacteria isolated from surface river water.</title>
        <authorList>
            <person name="Watanabe K."/>
            <person name="Kitamura T."/>
            <person name="Ogata Y."/>
            <person name="Shindo C."/>
            <person name="Suda W."/>
        </authorList>
    </citation>
    <scope>NUCLEOTIDE SEQUENCE [LARGE SCALE GENOMIC DNA]</scope>
    <source>
        <strain evidence="2 3">GENT11</strain>
    </source>
</reference>
<dbReference type="InterPro" id="IPR011004">
    <property type="entry name" value="Trimer_LpxA-like_sf"/>
</dbReference>
<dbReference type="CDD" id="cd03349">
    <property type="entry name" value="LbH_XAT"/>
    <property type="match status" value="1"/>
</dbReference>
<protein>
    <recommendedName>
        <fullName evidence="4">CatB-related O-acetyltransferase</fullName>
    </recommendedName>
</protein>
<dbReference type="Gene3D" id="2.160.10.10">
    <property type="entry name" value="Hexapeptide repeat proteins"/>
    <property type="match status" value="1"/>
</dbReference>
<dbReference type="PANTHER" id="PTHR43300:SF11">
    <property type="entry name" value="ACETYLTRANSFERASE RV3034C-RELATED"/>
    <property type="match status" value="1"/>
</dbReference>
<evidence type="ECO:0008006" key="4">
    <source>
        <dbReference type="Google" id="ProtNLM"/>
    </source>
</evidence>
<dbReference type="SUPFAM" id="SSF51161">
    <property type="entry name" value="Trimeric LpxA-like enzymes"/>
    <property type="match status" value="1"/>
</dbReference>
<accession>A0ABN6KU95</accession>
<evidence type="ECO:0000313" key="2">
    <source>
        <dbReference type="EMBL" id="BDB52693.1"/>
    </source>
</evidence>
<dbReference type="RefSeq" id="WP_229328595.1">
    <property type="nucleotide sequence ID" value="NZ_AP025183.1"/>
</dbReference>
<dbReference type="Pfam" id="PF14602">
    <property type="entry name" value="Hexapep_2"/>
    <property type="match status" value="1"/>
</dbReference>
<dbReference type="InterPro" id="IPR001451">
    <property type="entry name" value="Hexapep"/>
</dbReference>
<evidence type="ECO:0000256" key="1">
    <source>
        <dbReference type="ARBA" id="ARBA00007274"/>
    </source>
</evidence>
<dbReference type="InterPro" id="IPR050179">
    <property type="entry name" value="Trans_hexapeptide_repeat"/>
</dbReference>
<evidence type="ECO:0000313" key="3">
    <source>
        <dbReference type="Proteomes" id="UP001319865"/>
    </source>
</evidence>
<comment type="similarity">
    <text evidence="1">Belongs to the transferase hexapeptide repeat family.</text>
</comment>
<dbReference type="EMBL" id="AP025183">
    <property type="protein sequence ID" value="BDB52693.1"/>
    <property type="molecule type" value="Genomic_DNA"/>
</dbReference>
<proteinExistence type="inferred from homology"/>
<organism evidence="2 3">
    <name type="scientific">Flavobacterium ammonificans</name>
    <dbReference type="NCBI Taxonomy" id="1751056"/>
    <lineage>
        <taxon>Bacteria</taxon>
        <taxon>Pseudomonadati</taxon>
        <taxon>Bacteroidota</taxon>
        <taxon>Flavobacteriia</taxon>
        <taxon>Flavobacteriales</taxon>
        <taxon>Flavobacteriaceae</taxon>
        <taxon>Flavobacterium</taxon>
    </lineage>
</organism>
<reference evidence="2 3" key="2">
    <citation type="journal article" date="2022" name="Microorganisms">
        <title>Complete Genome Sequences of Two Flavobacterium ammonificans Strains and a Flavobacterium ammoniigenes Strain of Ammonifying Bacterioplankton Isolated from Surface River Water.</title>
        <authorList>
            <person name="Suda W."/>
            <person name="Ogata Y."/>
            <person name="Shindo C."/>
            <person name="Watanabe K."/>
        </authorList>
    </citation>
    <scope>NUCLEOTIDE SEQUENCE [LARGE SCALE GENOMIC DNA]</scope>
    <source>
        <strain evidence="2 3">GENT11</strain>
    </source>
</reference>